<proteinExistence type="predicted"/>
<dbReference type="KEGG" id="vil:CFK37_02590"/>
<dbReference type="InterPro" id="IPR036779">
    <property type="entry name" value="LysM_dom_sf"/>
</dbReference>
<dbReference type="Pfam" id="PF01476">
    <property type="entry name" value="LysM"/>
    <property type="match status" value="1"/>
</dbReference>
<dbReference type="SUPFAM" id="SSF54106">
    <property type="entry name" value="LysM domain"/>
    <property type="match status" value="1"/>
</dbReference>
<dbReference type="AlphaFoldDB" id="A0A220U815"/>
<dbReference type="InterPro" id="IPR018392">
    <property type="entry name" value="LysM"/>
</dbReference>
<dbReference type="PROSITE" id="PS51782">
    <property type="entry name" value="LYSM"/>
    <property type="match status" value="1"/>
</dbReference>
<gene>
    <name evidence="2" type="ORF">CFK37_02590</name>
</gene>
<accession>A0A220U815</accession>
<dbReference type="CDD" id="cd00118">
    <property type="entry name" value="LysM"/>
    <property type="match status" value="1"/>
</dbReference>
<dbReference type="SMART" id="SM00257">
    <property type="entry name" value="LysM"/>
    <property type="match status" value="1"/>
</dbReference>
<dbReference type="Pfam" id="PF07486">
    <property type="entry name" value="Hydrolase_2"/>
    <property type="match status" value="1"/>
</dbReference>
<dbReference type="OrthoDB" id="9785345at2"/>
<protein>
    <submittedName>
        <fullName evidence="2">Peptidoglycan-binding protein</fullName>
    </submittedName>
</protein>
<dbReference type="Gene3D" id="1.10.10.2520">
    <property type="entry name" value="Cell wall hydrolase SleB, domain 1"/>
    <property type="match status" value="1"/>
</dbReference>
<dbReference type="GO" id="GO:0016787">
    <property type="term" value="F:hydrolase activity"/>
    <property type="evidence" value="ECO:0007669"/>
    <property type="project" value="InterPro"/>
</dbReference>
<evidence type="ECO:0000313" key="2">
    <source>
        <dbReference type="EMBL" id="ASK64268.1"/>
    </source>
</evidence>
<dbReference type="Proteomes" id="UP000198312">
    <property type="component" value="Chromosome"/>
</dbReference>
<dbReference type="Gene3D" id="3.10.350.10">
    <property type="entry name" value="LysM domain"/>
    <property type="match status" value="1"/>
</dbReference>
<feature type="domain" description="LysM" evidence="1">
    <location>
        <begin position="6"/>
        <end position="49"/>
    </location>
</feature>
<reference evidence="2 3" key="1">
    <citation type="submission" date="2017-07" db="EMBL/GenBank/DDBJ databases">
        <title>Virgibacillus sp. LM2416.</title>
        <authorList>
            <person name="Tak E.J."/>
            <person name="Bae J.-W."/>
        </authorList>
    </citation>
    <scope>NUCLEOTIDE SEQUENCE [LARGE SCALE GENOMIC DNA]</scope>
    <source>
        <strain evidence="2 3">LM2416</strain>
    </source>
</reference>
<dbReference type="InterPro" id="IPR042047">
    <property type="entry name" value="SleB_dom1"/>
</dbReference>
<name>A0A220U815_9BACI</name>
<dbReference type="EMBL" id="CP022315">
    <property type="protein sequence ID" value="ASK64268.1"/>
    <property type="molecule type" value="Genomic_DNA"/>
</dbReference>
<evidence type="ECO:0000313" key="3">
    <source>
        <dbReference type="Proteomes" id="UP000198312"/>
    </source>
</evidence>
<dbReference type="Gene3D" id="6.20.240.60">
    <property type="match status" value="1"/>
</dbReference>
<organism evidence="2 3">
    <name type="scientific">Virgibacillus phasianinus</name>
    <dbReference type="NCBI Taxonomy" id="2017483"/>
    <lineage>
        <taxon>Bacteria</taxon>
        <taxon>Bacillati</taxon>
        <taxon>Bacillota</taxon>
        <taxon>Bacilli</taxon>
        <taxon>Bacillales</taxon>
        <taxon>Bacillaceae</taxon>
        <taxon>Virgibacillus</taxon>
    </lineage>
</organism>
<sequence>MAANAASYTVKEGESFWSISHKFDVSLSNLQIANNRSGSLLYAGEMISIPNDISYEDKQLMAQLVHAEAKGEPYAGKVAVATVILNRVDSNKFPDTVEGVVYEREGGHYAFTPVKNGAINQPAGAESMKAVNEAIAFKGQGQGSLYFYNPEISTSDWIFSRDVTVTIGNHRFAK</sequence>
<dbReference type="InterPro" id="IPR011105">
    <property type="entry name" value="Cell_wall_hydrolase_SleB"/>
</dbReference>
<keyword evidence="3" id="KW-1185">Reference proteome</keyword>
<evidence type="ECO:0000259" key="1">
    <source>
        <dbReference type="PROSITE" id="PS51782"/>
    </source>
</evidence>